<dbReference type="RefSeq" id="WP_003599230.1">
    <property type="nucleotide sequence ID" value="NC_012811.1"/>
</dbReference>
<gene>
    <name evidence="2" type="ordered locus">MexAM1_META2p0561</name>
</gene>
<evidence type="ECO:0000256" key="1">
    <source>
        <dbReference type="SAM" id="MobiDB-lite"/>
    </source>
</evidence>
<geneLocation type="plasmid" evidence="2 3">
    <name>megaplasmid</name>
</geneLocation>
<sequence length="148" mass="15832">MPRQPLIDLAGDGPNTRITWTYTDGGNHKHTRRSVYAGAISGEQAALLASKLTADGEFVPADVGMPMLQLVVNGFWHPTLDHAWHTLDAIETSRETSDADVDVAALADRWSALPDWDPDAAEAALAEDLGPPPEEDEDDEPAAPAPSP</sequence>
<organism evidence="2 3">
    <name type="scientific">Methylorubrum extorquens (strain ATCC 14718 / DSM 1338 / JCM 2805 / NCIMB 9133 / AM1)</name>
    <name type="common">Methylobacterium extorquens</name>
    <dbReference type="NCBI Taxonomy" id="272630"/>
    <lineage>
        <taxon>Bacteria</taxon>
        <taxon>Pseudomonadati</taxon>
        <taxon>Pseudomonadota</taxon>
        <taxon>Alphaproteobacteria</taxon>
        <taxon>Hyphomicrobiales</taxon>
        <taxon>Methylobacteriaceae</taxon>
        <taxon>Methylorubrum</taxon>
    </lineage>
</organism>
<protein>
    <submittedName>
        <fullName evidence="2">Uncharacterized protein</fullName>
    </submittedName>
</protein>
<keyword evidence="2" id="KW-0614">Plasmid</keyword>
<feature type="region of interest" description="Disordered" evidence="1">
    <location>
        <begin position="117"/>
        <end position="148"/>
    </location>
</feature>
<dbReference type="EMBL" id="CP001511">
    <property type="protein sequence ID" value="ACS43408.1"/>
    <property type="molecule type" value="Genomic_DNA"/>
</dbReference>
<accession>C5B4M6</accession>
<reference evidence="2 3" key="1">
    <citation type="journal article" date="2009" name="PLoS ONE">
        <title>Methylobacterium genome sequences: a reference blueprint to investigate microbial metabolism of C1 compounds from natural and industrial sources.</title>
        <authorList>
            <person name="Vuilleumier S."/>
            <person name="Chistoserdova L."/>
            <person name="Lee M.-C."/>
            <person name="Bringel F."/>
            <person name="Lajus A."/>
            <person name="Zhou Y."/>
            <person name="Gourion B."/>
            <person name="Barbe V."/>
            <person name="Chang J."/>
            <person name="Cruveiller S."/>
            <person name="Dossat C."/>
            <person name="Gillett W."/>
            <person name="Gruffaz C."/>
            <person name="Haugen E."/>
            <person name="Hourcade E."/>
            <person name="Levy R."/>
            <person name="Mangenot S."/>
            <person name="Muller E."/>
            <person name="Nadalig T."/>
            <person name="Pagni M."/>
            <person name="Penny C."/>
            <person name="Peyraud R."/>
            <person name="Robinson D.G."/>
            <person name="Roche D."/>
            <person name="Rouy Z."/>
            <person name="Saenampechek C."/>
            <person name="Salvignol G."/>
            <person name="Vallenet D."/>
            <person name="Wu Z."/>
            <person name="Marx C.J."/>
            <person name="Vorholt J.A."/>
            <person name="Olson M.V."/>
            <person name="Kaul R."/>
            <person name="Weissenbach J."/>
            <person name="Medigue C."/>
            <person name="Lidstrom M.E."/>
        </authorList>
    </citation>
    <scope>NUCLEOTIDE SEQUENCE [LARGE SCALE GENOMIC DNA]</scope>
    <source>
        <strain evidence="3">ATCC 14718 / DSM 1338 / JCM 2805 / NCIMB 9133 / AM1</strain>
    </source>
</reference>
<dbReference type="AlphaFoldDB" id="C5B4M6"/>
<dbReference type="HOGENOM" id="CLU_1756714_0_0_5"/>
<keyword evidence="3" id="KW-1185">Reference proteome</keyword>
<dbReference type="KEGG" id="mea:Mex_2p0561"/>
<feature type="compositionally biased region" description="Low complexity" evidence="1">
    <location>
        <begin position="117"/>
        <end position="129"/>
    </location>
</feature>
<proteinExistence type="predicted"/>
<evidence type="ECO:0000313" key="3">
    <source>
        <dbReference type="Proteomes" id="UP000009081"/>
    </source>
</evidence>
<evidence type="ECO:0000313" key="2">
    <source>
        <dbReference type="EMBL" id="ACS43408.1"/>
    </source>
</evidence>
<dbReference type="Proteomes" id="UP000009081">
    <property type="component" value="Plasmid megaplasmid"/>
</dbReference>
<name>C5B4M6_METEA</name>